<evidence type="ECO:0000256" key="9">
    <source>
        <dbReference type="HAMAP-Rule" id="MF_00711"/>
    </source>
</evidence>
<comment type="function">
    <text evidence="2 9">The glycine cleavage system catalyzes the degradation of glycine. The P protein binds the alpha-amino group of glycine through its pyridoxal phosphate cofactor; CO(2) is released and the remaining methylamine moiety is then transferred to the lipoamide cofactor of the H protein.</text>
</comment>
<dbReference type="Pfam" id="PF01212">
    <property type="entry name" value="Beta_elim_lyase"/>
    <property type="match status" value="1"/>
</dbReference>
<evidence type="ECO:0000256" key="1">
    <source>
        <dbReference type="ARBA" id="ARBA00001933"/>
    </source>
</evidence>
<dbReference type="Gene3D" id="3.90.1150.10">
    <property type="entry name" value="Aspartate Aminotransferase, domain 1"/>
    <property type="match status" value="2"/>
</dbReference>
<dbReference type="NCBIfam" id="NF003346">
    <property type="entry name" value="PRK04366.1"/>
    <property type="match status" value="1"/>
</dbReference>
<evidence type="ECO:0000256" key="10">
    <source>
        <dbReference type="PIRSR" id="PIRSR603437-50"/>
    </source>
</evidence>
<dbReference type="GO" id="GO:0016829">
    <property type="term" value="F:lyase activity"/>
    <property type="evidence" value="ECO:0007669"/>
    <property type="project" value="InterPro"/>
</dbReference>
<evidence type="ECO:0000256" key="8">
    <source>
        <dbReference type="ARBA" id="ARBA00049026"/>
    </source>
</evidence>
<dbReference type="Gene3D" id="3.40.640.10">
    <property type="entry name" value="Type I PLP-dependent aspartate aminotransferase-like (Major domain)"/>
    <property type="match status" value="2"/>
</dbReference>
<dbReference type="InterPro" id="IPR049316">
    <property type="entry name" value="GDC-P_C"/>
</dbReference>
<comment type="subunit">
    <text evidence="5">Homotetramer.</text>
</comment>
<proteinExistence type="inferred from homology"/>
<keyword evidence="6 9" id="KW-0663">Pyridoxal phosphate</keyword>
<comment type="cofactor">
    <cofactor evidence="1 9 10">
        <name>pyridoxal 5'-phosphate</name>
        <dbReference type="ChEBI" id="CHEBI:597326"/>
    </cofactor>
</comment>
<dbReference type="Pfam" id="PF02347">
    <property type="entry name" value="GDC-P"/>
    <property type="match status" value="1"/>
</dbReference>
<evidence type="ECO:0000313" key="15">
    <source>
        <dbReference type="Proteomes" id="UP000051202"/>
    </source>
</evidence>
<feature type="domain" description="Glycine cleavage system P-protein N-terminal" evidence="12">
    <location>
        <begin position="24"/>
        <end position="451"/>
    </location>
</feature>
<dbReference type="HAMAP" id="MF_00711">
    <property type="entry name" value="GcvP"/>
    <property type="match status" value="1"/>
</dbReference>
<dbReference type="GO" id="GO:0016594">
    <property type="term" value="F:glycine binding"/>
    <property type="evidence" value="ECO:0007669"/>
    <property type="project" value="TreeGrafter"/>
</dbReference>
<dbReference type="Pfam" id="PF21478">
    <property type="entry name" value="GcvP2_C"/>
    <property type="match status" value="1"/>
</dbReference>
<protein>
    <recommendedName>
        <fullName evidence="9">Glycine dehydrogenase (decarboxylating)</fullName>
        <ecNumber evidence="9">1.4.4.2</ecNumber>
    </recommendedName>
    <alternativeName>
        <fullName evidence="9">Glycine cleavage system P-protein</fullName>
    </alternativeName>
    <alternativeName>
        <fullName evidence="9">Glycine decarboxylase</fullName>
    </alternativeName>
    <alternativeName>
        <fullName evidence="9">Glycine dehydrogenase (aminomethyl-transferring)</fullName>
    </alternativeName>
</protein>
<evidence type="ECO:0000259" key="12">
    <source>
        <dbReference type="Pfam" id="PF02347"/>
    </source>
</evidence>
<evidence type="ECO:0000256" key="2">
    <source>
        <dbReference type="ARBA" id="ARBA00003788"/>
    </source>
</evidence>
<dbReference type="SUPFAM" id="SSF53383">
    <property type="entry name" value="PLP-dependent transferases"/>
    <property type="match status" value="2"/>
</dbReference>
<feature type="domain" description="Aromatic amino acid beta-eliminating lyase/threonine aldolase" evidence="11">
    <location>
        <begin position="545"/>
        <end position="719"/>
    </location>
</feature>
<name>A0A0T6DPE7_9GAMM</name>
<dbReference type="InterPro" id="IPR015424">
    <property type="entry name" value="PyrdxlP-dep_Trfase"/>
</dbReference>
<feature type="modified residue" description="N6-(pyridoxal phosphate)lysine" evidence="9 10">
    <location>
        <position position="711"/>
    </location>
</feature>
<comment type="similarity">
    <text evidence="3 9">Belongs to the GcvP family.</text>
</comment>
<sequence>MTISQNPSFDTFQGLFNEAEFVYRHLGSNETKQADLLSAVGYKDMQSFINDTVPEPVRLHKELDLPVAMSEHAALAKLRTMADDITVNKSYIGQGYSPVRMPAVIQRNVLENPGWYTAYTPYQAEIAQGRLEALLNFQQVCIDLTGLELAGASLLDEATAAAEAMAMSKRVSKSKSTQYFVDERVYPQTLDVINTRAKYFGWDVVVGDFETAKSGDYFGALFQYVGVEGDVKDLTDVIAAVKENKTYVSVVSDIMSLVLLKSPADMGADVALGSTQRFGIPMGFGGPHAAYFAFSDKAKRSAPGRIIGVSKDAQGNTALRMALQTREQHIRREKANSNICTSQVLLANLAGMYAVYHGPSGVKRIATRIHAFATAFADAITAANDSSLSVVHDQFFDTVVVDCGSEKLATQIFKNADNVGYNLWRLSDTKLSVAFSETSDQQDFKILTQLFVNKSHDLPETARVSLDSAHLRTDDILSHPVFNSHHTEHEMLRYLKSLEDKDLAMNRSMISLGSCTMKLNATSEMLPITWPEFANVHPFAPRDQVTGYIAMIDSLQDQLKAITGFDDVSMQPNSGASGEYAGLLAIRRYHASLGENDRDVCLIPMSAHGTNPATAMMMGMKVVVVKTDENGNVDIEDLTAKCEEHSERLGALMITYPSTHGVFEEGIRHICDLIHKHGGQVYMDGANMNAQVGMMQPADVGADVLHMNLHKTFCIPHGGGGPGMGPIGMKAHLAPFMANHTLSPVHNAQKDCSAVSAAPYGSASILPISWMYIAMMGRDGLLKATELALLNANYVAAQLKDHYPVLYTGKNGRVAHECIIDIRPLKEETGITESDIAKRLMDYGFHSPTMSFPVAGTLMIEPTESESVEELDRFISALKSIKAEAMKAKAGEDNWTLEDNPLVNAPHTAAMITGEEWTHPYSRETAAFPLPYIRANKFWPSVARVDDAYGDKNLMCSCPSIENYM</sequence>
<dbReference type="GO" id="GO:0030170">
    <property type="term" value="F:pyridoxal phosphate binding"/>
    <property type="evidence" value="ECO:0007669"/>
    <property type="project" value="TreeGrafter"/>
</dbReference>
<comment type="caution">
    <text evidence="14">The sequence shown here is derived from an EMBL/GenBank/DDBJ whole genome shotgun (WGS) entry which is preliminary data.</text>
</comment>
<dbReference type="RefSeq" id="WP_058025829.1">
    <property type="nucleotide sequence ID" value="NZ_LNDJ01000122.1"/>
</dbReference>
<evidence type="ECO:0000256" key="3">
    <source>
        <dbReference type="ARBA" id="ARBA00010756"/>
    </source>
</evidence>
<dbReference type="GO" id="GO:0004375">
    <property type="term" value="F:glycine dehydrogenase (decarboxylating) activity"/>
    <property type="evidence" value="ECO:0007669"/>
    <property type="project" value="UniProtKB-EC"/>
</dbReference>
<gene>
    <name evidence="9" type="primary">gcvP</name>
    <name evidence="14" type="ORF">AS194_12395</name>
</gene>
<dbReference type="STRING" id="554343.AS194_12395"/>
<dbReference type="InterPro" id="IPR015421">
    <property type="entry name" value="PyrdxlP-dep_Trfase_major"/>
</dbReference>
<keyword evidence="15" id="KW-1185">Reference proteome</keyword>
<dbReference type="NCBIfam" id="TIGR00461">
    <property type="entry name" value="gcvP"/>
    <property type="match status" value="1"/>
</dbReference>
<dbReference type="GO" id="GO:0005829">
    <property type="term" value="C:cytosol"/>
    <property type="evidence" value="ECO:0007669"/>
    <property type="project" value="TreeGrafter"/>
</dbReference>
<keyword evidence="7 9" id="KW-0560">Oxidoreductase</keyword>
<accession>A0A0T6DPE7</accession>
<dbReference type="InterPro" id="IPR003437">
    <property type="entry name" value="GcvP"/>
</dbReference>
<dbReference type="FunFam" id="3.40.640.10:FF:000005">
    <property type="entry name" value="Glycine dehydrogenase (decarboxylating), mitochondrial"/>
    <property type="match status" value="1"/>
</dbReference>
<reference evidence="14 15" key="1">
    <citation type="submission" date="2015-11" db="EMBL/GenBank/DDBJ databases">
        <title>Permanent draft genome of Psychrobacter piscatorii LQ58.</title>
        <authorList>
            <person name="Zhou M."/>
            <person name="Dong B."/>
            <person name="Liu Q."/>
        </authorList>
    </citation>
    <scope>NUCLEOTIDE SEQUENCE [LARGE SCALE GENOMIC DNA]</scope>
    <source>
        <strain evidence="14 15">LQ58</strain>
    </source>
</reference>
<dbReference type="GO" id="GO:0005960">
    <property type="term" value="C:glycine cleavage complex"/>
    <property type="evidence" value="ECO:0007669"/>
    <property type="project" value="TreeGrafter"/>
</dbReference>
<dbReference type="InterPro" id="IPR020581">
    <property type="entry name" value="GDC_P"/>
</dbReference>
<dbReference type="GO" id="GO:0019464">
    <property type="term" value="P:glycine decarboxylation via glycine cleavage system"/>
    <property type="evidence" value="ECO:0007669"/>
    <property type="project" value="UniProtKB-UniRule"/>
</dbReference>
<dbReference type="PANTHER" id="PTHR11773">
    <property type="entry name" value="GLYCINE DEHYDROGENASE, DECARBOXYLATING"/>
    <property type="match status" value="1"/>
</dbReference>
<dbReference type="InterPro" id="IPR015422">
    <property type="entry name" value="PyrdxlP-dep_Trfase_small"/>
</dbReference>
<dbReference type="InterPro" id="IPR049315">
    <property type="entry name" value="GDC-P_N"/>
</dbReference>
<evidence type="ECO:0000313" key="14">
    <source>
        <dbReference type="EMBL" id="KRU21357.1"/>
    </source>
</evidence>
<dbReference type="Proteomes" id="UP000051202">
    <property type="component" value="Unassembled WGS sequence"/>
</dbReference>
<feature type="domain" description="Glycine dehydrogenase C-terminal" evidence="13">
    <location>
        <begin position="784"/>
        <end position="907"/>
    </location>
</feature>
<dbReference type="AlphaFoldDB" id="A0A0T6DPE7"/>
<dbReference type="PANTHER" id="PTHR11773:SF13">
    <property type="entry name" value="GLYCINE DEHYDROGENASE (DECARBOXYLATING)"/>
    <property type="match status" value="1"/>
</dbReference>
<evidence type="ECO:0000256" key="6">
    <source>
        <dbReference type="ARBA" id="ARBA00022898"/>
    </source>
</evidence>
<evidence type="ECO:0000256" key="4">
    <source>
        <dbReference type="ARBA" id="ARBA00011690"/>
    </source>
</evidence>
<comment type="subunit">
    <text evidence="4 9">The glycine cleavage system is composed of four proteins: P, T, L and H.</text>
</comment>
<evidence type="ECO:0000259" key="13">
    <source>
        <dbReference type="Pfam" id="PF21478"/>
    </source>
</evidence>
<dbReference type="InterPro" id="IPR001597">
    <property type="entry name" value="ArAA_b-elim_lyase/Thr_aldolase"/>
</dbReference>
<dbReference type="EC" id="1.4.4.2" evidence="9"/>
<evidence type="ECO:0000256" key="5">
    <source>
        <dbReference type="ARBA" id="ARBA00011881"/>
    </source>
</evidence>
<organism evidence="14 15">
    <name type="scientific">Psychrobacter piscatorii</name>
    <dbReference type="NCBI Taxonomy" id="554343"/>
    <lineage>
        <taxon>Bacteria</taxon>
        <taxon>Pseudomonadati</taxon>
        <taxon>Pseudomonadota</taxon>
        <taxon>Gammaproteobacteria</taxon>
        <taxon>Moraxellales</taxon>
        <taxon>Moraxellaceae</taxon>
        <taxon>Psychrobacter</taxon>
    </lineage>
</organism>
<dbReference type="EMBL" id="LNDJ01000122">
    <property type="protein sequence ID" value="KRU21357.1"/>
    <property type="molecule type" value="Genomic_DNA"/>
</dbReference>
<evidence type="ECO:0000259" key="11">
    <source>
        <dbReference type="Pfam" id="PF01212"/>
    </source>
</evidence>
<dbReference type="FunFam" id="3.40.640.10:FF:000007">
    <property type="entry name" value="glycine dehydrogenase (Decarboxylating), mitochondrial"/>
    <property type="match status" value="1"/>
</dbReference>
<evidence type="ECO:0000256" key="7">
    <source>
        <dbReference type="ARBA" id="ARBA00023002"/>
    </source>
</evidence>
<comment type="catalytic activity">
    <reaction evidence="8 9">
        <text>N(6)-[(R)-lipoyl]-L-lysyl-[glycine-cleavage complex H protein] + glycine + H(+) = N(6)-[(R)-S(8)-aminomethyldihydrolipoyl]-L-lysyl-[glycine-cleavage complex H protein] + CO2</text>
        <dbReference type="Rhea" id="RHEA:24304"/>
        <dbReference type="Rhea" id="RHEA-COMP:10494"/>
        <dbReference type="Rhea" id="RHEA-COMP:10495"/>
        <dbReference type="ChEBI" id="CHEBI:15378"/>
        <dbReference type="ChEBI" id="CHEBI:16526"/>
        <dbReference type="ChEBI" id="CHEBI:57305"/>
        <dbReference type="ChEBI" id="CHEBI:83099"/>
        <dbReference type="ChEBI" id="CHEBI:83143"/>
        <dbReference type="EC" id="1.4.4.2"/>
    </reaction>
</comment>